<sequence>MKITNPDSGRVVSLNDLSSSSVGMVVREMRDAARELWGVAS</sequence>
<dbReference type="EMBL" id="CP012333">
    <property type="protein sequence ID" value="AKV03170.1"/>
    <property type="molecule type" value="Genomic_DNA"/>
</dbReference>
<evidence type="ECO:0000313" key="2">
    <source>
        <dbReference type="Proteomes" id="UP000064967"/>
    </source>
</evidence>
<evidence type="ECO:0000313" key="1">
    <source>
        <dbReference type="EMBL" id="AKV03170.1"/>
    </source>
</evidence>
<dbReference type="AlphaFoldDB" id="A0A0K1QCL4"/>
<dbReference type="Proteomes" id="UP000064967">
    <property type="component" value="Chromosome"/>
</dbReference>
<reference evidence="1 2" key="1">
    <citation type="submission" date="2015-08" db="EMBL/GenBank/DDBJ databases">
        <authorList>
            <person name="Babu N.S."/>
            <person name="Beckwith C.J."/>
            <person name="Beseler K.G."/>
            <person name="Brison A."/>
            <person name="Carone J.V."/>
            <person name="Caskin T.P."/>
            <person name="Diamond M."/>
            <person name="Durham M.E."/>
            <person name="Foxe J.M."/>
            <person name="Go M."/>
            <person name="Henderson B.A."/>
            <person name="Jones I.B."/>
            <person name="McGettigan J.A."/>
            <person name="Micheletti S.J."/>
            <person name="Nasrallah M.E."/>
            <person name="Ortiz D."/>
            <person name="Piller C.R."/>
            <person name="Privatt S.R."/>
            <person name="Schneider S.L."/>
            <person name="Sharp S."/>
            <person name="Smith T.C."/>
            <person name="Stanton J.D."/>
            <person name="Ullery H.E."/>
            <person name="Wilson R.J."/>
            <person name="Serrano M.G."/>
            <person name="Buck G."/>
            <person name="Lee V."/>
            <person name="Wang Y."/>
            <person name="Carvalho R."/>
            <person name="Voegtly L."/>
            <person name="Shi R."/>
            <person name="Duckworth R."/>
            <person name="Johnson A."/>
            <person name="Loviza R."/>
            <person name="Walstead R."/>
            <person name="Shah Z."/>
            <person name="Kiflezghi M."/>
            <person name="Wade K."/>
            <person name="Ball S.L."/>
            <person name="Bradley K.W."/>
            <person name="Asai D.J."/>
            <person name="Bowman C.A."/>
            <person name="Russell D.A."/>
            <person name="Pope W.H."/>
            <person name="Jacobs-Sera D."/>
            <person name="Hendrix R.W."/>
            <person name="Hatfull G.F."/>
        </authorList>
    </citation>
    <scope>NUCLEOTIDE SEQUENCE [LARGE SCALE GENOMIC DNA]</scope>
    <source>
        <strain evidence="1 2">DSM 27648</strain>
    </source>
</reference>
<gene>
    <name evidence="1" type="ORF">AKJ09_09833</name>
</gene>
<organism evidence="1 2">
    <name type="scientific">Labilithrix luteola</name>
    <dbReference type="NCBI Taxonomy" id="1391654"/>
    <lineage>
        <taxon>Bacteria</taxon>
        <taxon>Pseudomonadati</taxon>
        <taxon>Myxococcota</taxon>
        <taxon>Polyangia</taxon>
        <taxon>Polyangiales</taxon>
        <taxon>Labilitrichaceae</taxon>
        <taxon>Labilithrix</taxon>
    </lineage>
</organism>
<dbReference type="KEGG" id="llu:AKJ09_09833"/>
<dbReference type="STRING" id="1391654.AKJ09_09833"/>
<protein>
    <submittedName>
        <fullName evidence="1">Uncharacterized protein</fullName>
    </submittedName>
</protein>
<proteinExistence type="predicted"/>
<name>A0A0K1QCL4_9BACT</name>
<keyword evidence="2" id="KW-1185">Reference proteome</keyword>
<accession>A0A0K1QCL4</accession>